<dbReference type="InterPro" id="IPR020806">
    <property type="entry name" value="PKS_PP-bd"/>
</dbReference>
<dbReference type="EMBL" id="CP071091">
    <property type="protein sequence ID" value="QSQ15452.1"/>
    <property type="molecule type" value="Genomic_DNA"/>
</dbReference>
<dbReference type="InterPro" id="IPR049490">
    <property type="entry name" value="C883_1060-like_KR_N"/>
</dbReference>
<dbReference type="SUPFAM" id="SSF53901">
    <property type="entry name" value="Thiolase-like"/>
    <property type="match status" value="1"/>
</dbReference>
<gene>
    <name evidence="8" type="ORF">JY572_05100</name>
</gene>
<dbReference type="SMART" id="SM00826">
    <property type="entry name" value="PKS_DH"/>
    <property type="match status" value="1"/>
</dbReference>
<reference evidence="8 9" key="1">
    <citation type="submission" date="2021-02" db="EMBL/GenBank/DDBJ databases">
        <title>De Novo genome assembly of isolated myxobacteria.</title>
        <authorList>
            <person name="Stevens D.C."/>
        </authorList>
    </citation>
    <scope>NUCLEOTIDE SEQUENCE [LARGE SCALE GENOMIC DNA]</scope>
    <source>
        <strain evidence="8 9">SCHIC003</strain>
    </source>
</reference>
<dbReference type="RefSeq" id="WP_206717155.1">
    <property type="nucleotide sequence ID" value="NZ_CP071091.1"/>
</dbReference>
<name>A0ABX7N9J4_9BACT</name>
<evidence type="ECO:0000256" key="4">
    <source>
        <dbReference type="PROSITE-ProRule" id="PRU01363"/>
    </source>
</evidence>
<feature type="region of interest" description="C-terminal hotdog fold" evidence="4">
    <location>
        <begin position="1070"/>
        <end position="1210"/>
    </location>
</feature>
<dbReference type="Gene3D" id="3.40.366.10">
    <property type="entry name" value="Malonyl-Coenzyme A Acyl Carrier Protein, domain 2"/>
    <property type="match status" value="1"/>
</dbReference>
<keyword evidence="2" id="KW-0597">Phosphoprotein</keyword>
<dbReference type="Pfam" id="PF14765">
    <property type="entry name" value="PS-DH"/>
    <property type="match status" value="1"/>
</dbReference>
<accession>A0ABX7N9J4</accession>
<dbReference type="InterPro" id="IPR016039">
    <property type="entry name" value="Thiolase-like"/>
</dbReference>
<dbReference type="Pfam" id="PF16197">
    <property type="entry name" value="KAsynt_C_assoc"/>
    <property type="match status" value="1"/>
</dbReference>
<dbReference type="InterPro" id="IPR016036">
    <property type="entry name" value="Malonyl_transacylase_ACP-bd"/>
</dbReference>
<evidence type="ECO:0000313" key="8">
    <source>
        <dbReference type="EMBL" id="QSQ15452.1"/>
    </source>
</evidence>
<dbReference type="InterPro" id="IPR001227">
    <property type="entry name" value="Ac_transferase_dom_sf"/>
</dbReference>
<feature type="active site" description="Proton donor; for dehydratase activity" evidence="4">
    <location>
        <position position="1131"/>
    </location>
</feature>
<dbReference type="InterPro" id="IPR057326">
    <property type="entry name" value="KR_dom"/>
</dbReference>
<dbReference type="Proteomes" id="UP000663090">
    <property type="component" value="Chromosome"/>
</dbReference>
<feature type="domain" description="PKS/mFAS DH" evidence="7">
    <location>
        <begin position="927"/>
        <end position="1210"/>
    </location>
</feature>
<dbReference type="InterPro" id="IPR049900">
    <property type="entry name" value="PKS_mFAS_DH"/>
</dbReference>
<dbReference type="InterPro" id="IPR036291">
    <property type="entry name" value="NAD(P)-bd_dom_sf"/>
</dbReference>
<keyword evidence="3" id="KW-0808">Transferase</keyword>
<dbReference type="Gene3D" id="1.10.1200.10">
    <property type="entry name" value="ACP-like"/>
    <property type="match status" value="1"/>
</dbReference>
<dbReference type="PROSITE" id="PS00012">
    <property type="entry name" value="PHOSPHOPANTETHEINE"/>
    <property type="match status" value="1"/>
</dbReference>
<dbReference type="InterPro" id="IPR032821">
    <property type="entry name" value="PKS_assoc"/>
</dbReference>
<dbReference type="InterPro" id="IPR018201">
    <property type="entry name" value="Ketoacyl_synth_AS"/>
</dbReference>
<dbReference type="Pfam" id="PF00698">
    <property type="entry name" value="Acyl_transf_1"/>
    <property type="match status" value="1"/>
</dbReference>
<dbReference type="Gene3D" id="3.40.47.10">
    <property type="match status" value="1"/>
</dbReference>
<dbReference type="InterPro" id="IPR049552">
    <property type="entry name" value="PKS_DH_N"/>
</dbReference>
<dbReference type="InterPro" id="IPR020807">
    <property type="entry name" value="PKS_DH"/>
</dbReference>
<evidence type="ECO:0000259" key="5">
    <source>
        <dbReference type="PROSITE" id="PS50075"/>
    </source>
</evidence>
<evidence type="ECO:0000313" key="9">
    <source>
        <dbReference type="Proteomes" id="UP000663090"/>
    </source>
</evidence>
<dbReference type="InterPro" id="IPR006162">
    <property type="entry name" value="Ppantetheine_attach_site"/>
</dbReference>
<dbReference type="PROSITE" id="PS52004">
    <property type="entry name" value="KS3_2"/>
    <property type="match status" value="1"/>
</dbReference>
<dbReference type="Pfam" id="PF08659">
    <property type="entry name" value="KR"/>
    <property type="match status" value="1"/>
</dbReference>
<dbReference type="InterPro" id="IPR013968">
    <property type="entry name" value="PKS_KR"/>
</dbReference>
<dbReference type="Gene3D" id="3.10.129.110">
    <property type="entry name" value="Polyketide synthase dehydratase"/>
    <property type="match status" value="1"/>
</dbReference>
<dbReference type="Pfam" id="PF00109">
    <property type="entry name" value="ketoacyl-synt"/>
    <property type="match status" value="1"/>
</dbReference>
<dbReference type="InterPro" id="IPR014043">
    <property type="entry name" value="Acyl_transferase_dom"/>
</dbReference>
<evidence type="ECO:0000259" key="6">
    <source>
        <dbReference type="PROSITE" id="PS52004"/>
    </source>
</evidence>
<dbReference type="PROSITE" id="PS50075">
    <property type="entry name" value="CARRIER"/>
    <property type="match status" value="1"/>
</dbReference>
<feature type="domain" description="Ketosynthase family 3 (KS3)" evidence="6">
    <location>
        <begin position="32"/>
        <end position="452"/>
    </location>
</feature>
<dbReference type="Gene3D" id="3.40.50.720">
    <property type="entry name" value="NAD(P)-binding Rossmann-like Domain"/>
    <property type="match status" value="1"/>
</dbReference>
<dbReference type="SMART" id="SM00822">
    <property type="entry name" value="PKS_KR"/>
    <property type="match status" value="1"/>
</dbReference>
<dbReference type="InterPro" id="IPR050091">
    <property type="entry name" value="PKS_NRPS_Biosynth_Enz"/>
</dbReference>
<dbReference type="PROSITE" id="PS00606">
    <property type="entry name" value="KS3_1"/>
    <property type="match status" value="1"/>
</dbReference>
<dbReference type="SUPFAM" id="SSF51735">
    <property type="entry name" value="NAD(P)-binding Rossmann-fold domains"/>
    <property type="match status" value="2"/>
</dbReference>
<keyword evidence="9" id="KW-1185">Reference proteome</keyword>
<dbReference type="PROSITE" id="PS52019">
    <property type="entry name" value="PKS_MFAS_DH"/>
    <property type="match status" value="1"/>
</dbReference>
<dbReference type="PANTHER" id="PTHR43775:SF37">
    <property type="entry name" value="SI:DKEY-61P9.11"/>
    <property type="match status" value="1"/>
</dbReference>
<dbReference type="CDD" id="cd08955">
    <property type="entry name" value="KR_2_FAS_SDR_x"/>
    <property type="match status" value="1"/>
</dbReference>
<dbReference type="InterPro" id="IPR014030">
    <property type="entry name" value="Ketoacyl_synth_N"/>
</dbReference>
<dbReference type="SMART" id="SM00825">
    <property type="entry name" value="PKS_KS"/>
    <property type="match status" value="1"/>
</dbReference>
<dbReference type="InterPro" id="IPR042104">
    <property type="entry name" value="PKS_dehydratase_sf"/>
</dbReference>
<dbReference type="CDD" id="cd00833">
    <property type="entry name" value="PKS"/>
    <property type="match status" value="1"/>
</dbReference>
<dbReference type="InterPro" id="IPR014031">
    <property type="entry name" value="Ketoacyl_synth_C"/>
</dbReference>
<protein>
    <submittedName>
        <fullName evidence="8">Type I polyketide synthase</fullName>
    </submittedName>
</protein>
<dbReference type="PANTHER" id="PTHR43775">
    <property type="entry name" value="FATTY ACID SYNTHASE"/>
    <property type="match status" value="1"/>
</dbReference>
<dbReference type="SMART" id="SM01294">
    <property type="entry name" value="PKS_PP_betabranch"/>
    <property type="match status" value="1"/>
</dbReference>
<evidence type="ECO:0000256" key="1">
    <source>
        <dbReference type="ARBA" id="ARBA00022450"/>
    </source>
</evidence>
<dbReference type="Pfam" id="PF00550">
    <property type="entry name" value="PP-binding"/>
    <property type="match status" value="1"/>
</dbReference>
<keyword evidence="1" id="KW-0596">Phosphopantetheine</keyword>
<dbReference type="InterPro" id="IPR049551">
    <property type="entry name" value="PKS_DH_C"/>
</dbReference>
<dbReference type="InterPro" id="IPR016035">
    <property type="entry name" value="Acyl_Trfase/lysoPLipase"/>
</dbReference>
<dbReference type="Pfam" id="PF02801">
    <property type="entry name" value="Ketoacyl-synt_C"/>
    <property type="match status" value="1"/>
</dbReference>
<dbReference type="SUPFAM" id="SSF47336">
    <property type="entry name" value="ACP-like"/>
    <property type="match status" value="1"/>
</dbReference>
<feature type="active site" description="Proton acceptor; for dehydratase activity" evidence="4">
    <location>
        <position position="960"/>
    </location>
</feature>
<dbReference type="InterPro" id="IPR009081">
    <property type="entry name" value="PP-bd_ACP"/>
</dbReference>
<feature type="region of interest" description="N-terminal hotdog fold" evidence="4">
    <location>
        <begin position="927"/>
        <end position="1054"/>
    </location>
</feature>
<evidence type="ECO:0000256" key="3">
    <source>
        <dbReference type="ARBA" id="ARBA00022679"/>
    </source>
</evidence>
<feature type="domain" description="Carrier" evidence="5">
    <location>
        <begin position="1735"/>
        <end position="1812"/>
    </location>
</feature>
<dbReference type="Pfam" id="PF21394">
    <property type="entry name" value="Beta-ketacyl_N"/>
    <property type="match status" value="1"/>
</dbReference>
<organism evidence="8 9">
    <name type="scientific">Myxococcus landrumensis</name>
    <dbReference type="NCBI Taxonomy" id="2813577"/>
    <lineage>
        <taxon>Bacteria</taxon>
        <taxon>Pseudomonadati</taxon>
        <taxon>Myxococcota</taxon>
        <taxon>Myxococcia</taxon>
        <taxon>Myxococcales</taxon>
        <taxon>Cystobacterineae</taxon>
        <taxon>Myxococcaceae</taxon>
        <taxon>Myxococcus</taxon>
    </lineage>
</organism>
<dbReference type="Pfam" id="PF21089">
    <property type="entry name" value="PKS_DH_N"/>
    <property type="match status" value="1"/>
</dbReference>
<proteinExistence type="predicted"/>
<dbReference type="SMART" id="SM00827">
    <property type="entry name" value="PKS_AT"/>
    <property type="match status" value="1"/>
</dbReference>
<dbReference type="Gene3D" id="3.30.70.3290">
    <property type="match status" value="1"/>
</dbReference>
<evidence type="ECO:0000256" key="2">
    <source>
        <dbReference type="ARBA" id="ARBA00022553"/>
    </source>
</evidence>
<evidence type="ECO:0000259" key="7">
    <source>
        <dbReference type="PROSITE" id="PS52019"/>
    </source>
</evidence>
<sequence length="1868" mass="201157">MSTPDYRVLLKNSLLKIEALEARLAKQEATKAEPVAIVGMACRFPGEAHAPDSLWRMLRDGVDAVRKIPAERWPADAIPGENPAVRWAGLLDSVDGFDASFFEVSPREAASLDPQQRLLLEVTWEALEDAGLRPERLAKSLTGVFLGLSSTDYRQRVNAKGIDGVETYDLTGTLLSTAAGRLSYVFGFQGPCLSIDTACSSSLVAVHEAVQSLRRGESDVALTGGANLILDPMNSAMLGRMQALSPDGRCKTFDAAANGFVRGEGCGIVVLKRLSDAERDGDRIWALIKGSAINQDGRSTGLTAPNVLAQQALLRQALADAKVAASDIGYVESHGTGTSLGDPIEFEALREVLGQPRPDGSTCAIGALKTNLGHLEAAAGVAGLIKTVLVLRREAIPRNLNFRSINPRISLSGTPFVFPTQELPWPRGTKPRRAGVSAFGLSGTNAHVVLEEAPTPSRPVTPPAQAQGPSPAVLLPLSAKTPAALRAQAKQWFEHLSAGGAEPLADQLYTASVRRGHHPHRLAVQGRSKEELSSQLQAFLAREPQDSELSDESGPRARKAVFVFPGQGGQWPGMGRRLIEEERVFREAIEACDRAMRPHVEWSLLEVLRGEGPRAALEEVDVIQPSVFAMQVGLAALWRSWGVEPHAVVGHSLGEVAAAHVAGALSLEDAARIICVRSRLVKRASGQGGMAVVELSADEAREALRGYEGRLAVGAVNGPRARVLSGEREALAEVLAGLEKAGVFCRWVKVDYASHSPQMEPLRAELLRLLADVRPVRERVPIYSTVTGRRNEELLTAEYWERNLREPVRFWDVIEQLGTEGHETFLELNAHPVLLPSIEEGLRERCASLAVLPSLRRDEGGRERLLATLGALYTVGHSVDWARLHPEGGRVVTVPAYPWQRERFWLDASTAPAPRRGGNRVQGASVHPLLGPRVALSHQPGTHVWQMDIGIADIGWATDHRVQDAVVLPGTAWVDIALAAARQVLGEGRHVLSRLVCVQPVFLPADGARTLQVVMTGRPSGGADFQCFALDARASAPAWVPVAEGAVELASDQGNTEPLPSAEVIQARCPRIVEGEAHVQAMAERGLHYGPAFQGLQRLWQGEREAYAHLRLPEVLSGHAGEHIVHPAFLDACFQLLMSFLPVGTTYVGRGVESARFEGPIPSEVWAHLRLREGEGTSFSGDLTLRDAEGHRVAEVSGIQVSRLPGASWRAVSAELSEWMYQVDWEAQALPEPFVWPEKSPGTWLLLADTRQVARELRVLLEARGESCVMVTPGTSYRSVGARTYEVDPRNAEHLRRLLSDALPSGAPACRGVVHLWSLDSASNDALTPTALEHTRHLGTTAVLHLVQALARAGWRDAPRLWLVTQGARSVGPSPERVNVAQAPLWGLGQVIAMEQPELRCTRVDLHADAQVESEVLFRELSSASLEDQVALRGGVRHVARFIRAADALEPRDLSERVAADGTYLITGGLGGLGLQVARWLIGQGARSLVLLGRGAPSADADLALGELREAGARVEVVRADVSVPEDVARAMAVVDGGMPPLKGVVHAAGLLDDGVLLNLTEERFANVMAPKVQGAWNLHGATRQRPLDFFVLFSSAAALLGSPGQGNYASANAFLDALAHARRAEGLPGLSIAWGAWTGIGLAARANPQTRIEARGLRGMAPDKALAALGLLLGQDRPQVGVVSLDLRQWMEFYLSAAQSPFFTRLVGQLASARTSEAGRGRFREKLQQAGESERRALLERHLREQIAAVLRMDPERLGPRVALGSLGLDSLMGMEIRNRLEASLGLKLSATLVWAYPTLIALATFLSERLGLSSTDEPPRTEASAPEAPAPAAVAALTSAAVSSEIEDLSEAEVERLLAQRMAQGS</sequence>
<dbReference type="SUPFAM" id="SSF52151">
    <property type="entry name" value="FabD/lysophospholipase-like"/>
    <property type="match status" value="1"/>
</dbReference>
<dbReference type="InterPro" id="IPR036736">
    <property type="entry name" value="ACP-like_sf"/>
</dbReference>
<dbReference type="InterPro" id="IPR020841">
    <property type="entry name" value="PKS_Beta-ketoAc_synthase_dom"/>
</dbReference>
<dbReference type="SMART" id="SM00823">
    <property type="entry name" value="PKS_PP"/>
    <property type="match status" value="1"/>
</dbReference>
<dbReference type="SUPFAM" id="SSF55048">
    <property type="entry name" value="Probable ACP-binding domain of malonyl-CoA ACP transacylase"/>
    <property type="match status" value="1"/>
</dbReference>